<feature type="region of interest" description="Disordered" evidence="1">
    <location>
        <begin position="50"/>
        <end position="69"/>
    </location>
</feature>
<dbReference type="EMBL" id="LWGZ01000889">
    <property type="protein sequence ID" value="OAX55810.1"/>
    <property type="molecule type" value="Genomic_DNA"/>
</dbReference>
<accession>A0A657IVS6</accession>
<gene>
    <name evidence="2" type="ORF">A5N15_09980</name>
</gene>
<evidence type="ECO:0000313" key="3">
    <source>
        <dbReference type="Proteomes" id="UP000092021"/>
    </source>
</evidence>
<reference evidence="2 3" key="1">
    <citation type="submission" date="2016-04" db="EMBL/GenBank/DDBJ databases">
        <title>Identification of putative biosynthetic pathways for the production of bioactive secondary metabolites by the marine actinomycete Kocuria kristinae RUTW2-3.</title>
        <authorList>
            <person name="Waterworth S.C."/>
            <person name="Walmsley T.A."/>
            <person name="Matongo T."/>
            <person name="Davies-Coleman M.T."/>
            <person name="Dorrington R.A."/>
        </authorList>
    </citation>
    <scope>NUCLEOTIDE SEQUENCE [LARGE SCALE GENOMIC DNA]</scope>
    <source>
        <strain evidence="2 3">RUTW4-5</strain>
    </source>
</reference>
<organism evidence="2 3">
    <name type="scientific">Rothia kristinae</name>
    <dbReference type="NCBI Taxonomy" id="37923"/>
    <lineage>
        <taxon>Bacteria</taxon>
        <taxon>Bacillati</taxon>
        <taxon>Actinomycetota</taxon>
        <taxon>Actinomycetes</taxon>
        <taxon>Micrococcales</taxon>
        <taxon>Micrococcaceae</taxon>
        <taxon>Rothia</taxon>
    </lineage>
</organism>
<sequence length="69" mass="7219">MNDTPLSVALLGSGTVGSQVARILLEDAEELTQRVGAPLRLIGIAVRGIRSAPGTTPPRPGCTRPTRTR</sequence>
<dbReference type="InterPro" id="IPR036291">
    <property type="entry name" value="NAD(P)-bd_dom_sf"/>
</dbReference>
<evidence type="ECO:0008006" key="4">
    <source>
        <dbReference type="Google" id="ProtNLM"/>
    </source>
</evidence>
<dbReference type="SUPFAM" id="SSF51735">
    <property type="entry name" value="NAD(P)-binding Rossmann-fold domains"/>
    <property type="match status" value="1"/>
</dbReference>
<dbReference type="AlphaFoldDB" id="A0A657IVS6"/>
<protein>
    <recommendedName>
        <fullName evidence="4">Homoserine dehydrogenase</fullName>
    </recommendedName>
</protein>
<evidence type="ECO:0000313" key="2">
    <source>
        <dbReference type="EMBL" id="OAX55810.1"/>
    </source>
</evidence>
<evidence type="ECO:0000256" key="1">
    <source>
        <dbReference type="SAM" id="MobiDB-lite"/>
    </source>
</evidence>
<name>A0A657IVS6_9MICC</name>
<proteinExistence type="predicted"/>
<dbReference type="Proteomes" id="UP000092021">
    <property type="component" value="Unassembled WGS sequence"/>
</dbReference>
<comment type="caution">
    <text evidence="2">The sequence shown here is derived from an EMBL/GenBank/DDBJ whole genome shotgun (WGS) entry which is preliminary data.</text>
</comment>
<dbReference type="Gene3D" id="3.40.50.720">
    <property type="entry name" value="NAD(P)-binding Rossmann-like Domain"/>
    <property type="match status" value="1"/>
</dbReference>